<evidence type="ECO:0000313" key="3">
    <source>
        <dbReference type="Proteomes" id="UP000707477"/>
    </source>
</evidence>
<name>A0ABX1LA23_9LACO</name>
<protein>
    <submittedName>
        <fullName evidence="2">DUF3290 domain-containing protein</fullName>
    </submittedName>
</protein>
<feature type="transmembrane region" description="Helical" evidence="1">
    <location>
        <begin position="18"/>
        <end position="38"/>
    </location>
</feature>
<feature type="transmembrane region" description="Helical" evidence="1">
    <location>
        <begin position="50"/>
        <end position="70"/>
    </location>
</feature>
<keyword evidence="3" id="KW-1185">Reference proteome</keyword>
<dbReference type="InterPro" id="IPR021707">
    <property type="entry name" value="DUF3290"/>
</dbReference>
<gene>
    <name evidence="2" type="ORF">HEQ44_11690</name>
</gene>
<keyword evidence="1" id="KW-1133">Transmembrane helix</keyword>
<evidence type="ECO:0000313" key="2">
    <source>
        <dbReference type="EMBL" id="NLR30812.1"/>
    </source>
</evidence>
<accession>A0ABX1LA23</accession>
<keyword evidence="1" id="KW-0812">Transmembrane</keyword>
<reference evidence="2 3" key="1">
    <citation type="submission" date="2020-03" db="EMBL/GenBank/DDBJ databases">
        <authorList>
            <person name="Zhang Z."/>
            <person name="Guo Z."/>
            <person name="Hou Q."/>
            <person name="Shen X."/>
        </authorList>
    </citation>
    <scope>NUCLEOTIDE SEQUENCE [LARGE SCALE GENOMIC DNA]</scope>
    <source>
        <strain evidence="2 3">HBUAS51329</strain>
    </source>
</reference>
<dbReference type="EMBL" id="JAAVSD010000063">
    <property type="protein sequence ID" value="NLR30812.1"/>
    <property type="molecule type" value="Genomic_DNA"/>
</dbReference>
<dbReference type="Proteomes" id="UP000707477">
    <property type="component" value="Unassembled WGS sequence"/>
</dbReference>
<dbReference type="Pfam" id="PF11694">
    <property type="entry name" value="DUF3290"/>
    <property type="match status" value="1"/>
</dbReference>
<dbReference type="RefSeq" id="WP_168850646.1">
    <property type="nucleotide sequence ID" value="NZ_JAAVSD010000063.1"/>
</dbReference>
<comment type="caution">
    <text evidence="2">The sequence shown here is derived from an EMBL/GenBank/DDBJ whole genome shotgun (WGS) entry which is preliminary data.</text>
</comment>
<keyword evidence="1" id="KW-0472">Membrane</keyword>
<evidence type="ECO:0000256" key="1">
    <source>
        <dbReference type="SAM" id="Phobius"/>
    </source>
</evidence>
<proteinExistence type="predicted"/>
<sequence>MTFYTYSYLTTQHSSWQYVRIGVLIALLIVFIGLFVYYLRHQWNVKYKDLSIITATVLFLVLGLQINSLVSLQSSSKQTGEITTTIQQVAKQLKVKPAKISINATSIGSDILVKSPKGYYRLVYSSDGATFVLEAVTLENPQIKLVKE</sequence>
<organism evidence="2 3">
    <name type="scientific">Levilactobacillus tujiorum</name>
    <dbReference type="NCBI Taxonomy" id="2912243"/>
    <lineage>
        <taxon>Bacteria</taxon>
        <taxon>Bacillati</taxon>
        <taxon>Bacillota</taxon>
        <taxon>Bacilli</taxon>
        <taxon>Lactobacillales</taxon>
        <taxon>Lactobacillaceae</taxon>
        <taxon>Levilactobacillus</taxon>
    </lineage>
</organism>